<dbReference type="InterPro" id="IPR007459">
    <property type="entry name" value="DNA_pol3_chi"/>
</dbReference>
<protein>
    <submittedName>
        <fullName evidence="1">DNA polymerase III, chi subunit</fullName>
    </submittedName>
</protein>
<dbReference type="Gene3D" id="3.40.50.10110">
    <property type="entry name" value="DNA polymerase III subunit chi"/>
    <property type="match status" value="1"/>
</dbReference>
<reference evidence="1 2" key="1">
    <citation type="submission" date="2016-10" db="EMBL/GenBank/DDBJ databases">
        <authorList>
            <person name="de Groot N.N."/>
        </authorList>
    </citation>
    <scope>NUCLEOTIDE SEQUENCE [LARGE SCALE GENOMIC DNA]</scope>
    <source>
        <strain evidence="1 2">DSM 16199</strain>
    </source>
</reference>
<accession>A0A1I4CM19</accession>
<dbReference type="NCBIfam" id="NF004347">
    <property type="entry name" value="PRK05728.1-4"/>
    <property type="match status" value="1"/>
</dbReference>
<evidence type="ECO:0000313" key="2">
    <source>
        <dbReference type="Proteomes" id="UP000199550"/>
    </source>
</evidence>
<proteinExistence type="predicted"/>
<dbReference type="Proteomes" id="UP000199550">
    <property type="component" value="Unassembled WGS sequence"/>
</dbReference>
<dbReference type="InterPro" id="IPR036768">
    <property type="entry name" value="PolIII_chi_sf"/>
</dbReference>
<name>A0A1I4CM19_9RHOB</name>
<evidence type="ECO:0000313" key="1">
    <source>
        <dbReference type="EMBL" id="SFK81955.1"/>
    </source>
</evidence>
<gene>
    <name evidence="1" type="ORF">SAMN04488004_102233</name>
</gene>
<dbReference type="RefSeq" id="WP_090185209.1">
    <property type="nucleotide sequence ID" value="NZ_FOTF01000002.1"/>
</dbReference>
<dbReference type="EMBL" id="FOTF01000002">
    <property type="protein sequence ID" value="SFK81955.1"/>
    <property type="molecule type" value="Genomic_DNA"/>
</dbReference>
<dbReference type="GO" id="GO:0003677">
    <property type="term" value="F:DNA binding"/>
    <property type="evidence" value="ECO:0007669"/>
    <property type="project" value="InterPro"/>
</dbReference>
<dbReference type="GO" id="GO:0006260">
    <property type="term" value="P:DNA replication"/>
    <property type="evidence" value="ECO:0007669"/>
    <property type="project" value="InterPro"/>
</dbReference>
<dbReference type="SUPFAM" id="SSF102400">
    <property type="entry name" value="DNA polymerase III chi subunit"/>
    <property type="match status" value="1"/>
</dbReference>
<organism evidence="1 2">
    <name type="scientific">Loktanella salsilacus</name>
    <dbReference type="NCBI Taxonomy" id="195913"/>
    <lineage>
        <taxon>Bacteria</taxon>
        <taxon>Pseudomonadati</taxon>
        <taxon>Pseudomonadota</taxon>
        <taxon>Alphaproteobacteria</taxon>
        <taxon>Rhodobacterales</taxon>
        <taxon>Roseobacteraceae</taxon>
        <taxon>Loktanella</taxon>
    </lineage>
</organism>
<dbReference type="STRING" id="195913.SAMN04488004_102233"/>
<keyword evidence="2" id="KW-1185">Reference proteome</keyword>
<dbReference type="PANTHER" id="PTHR38767:SF1">
    <property type="entry name" value="DNA POLYMERASE III SUBUNIT CHI"/>
    <property type="match status" value="1"/>
</dbReference>
<dbReference type="GO" id="GO:0003887">
    <property type="term" value="F:DNA-directed DNA polymerase activity"/>
    <property type="evidence" value="ECO:0007669"/>
    <property type="project" value="InterPro"/>
</dbReference>
<dbReference type="AlphaFoldDB" id="A0A1I4CM19"/>
<dbReference type="Pfam" id="PF04364">
    <property type="entry name" value="DNA_pol3_chi"/>
    <property type="match status" value="1"/>
</dbReference>
<dbReference type="OrthoDB" id="9795973at2"/>
<sequence length="151" mass="16385">MGAVYFYHLTDSPLEDALPQILDRARAQGWRVLVRGRRPALLDRLDKVLWNGPEDSFRAHGLAGTQDADQPILLGADIASDGFDCVISVDGADLTPAEIASAQRACIMFDGHDGDALQHARGQWKSLTGAAVAAQYWAQDDGRWIKKAEAG</sequence>
<dbReference type="PANTHER" id="PTHR38767">
    <property type="entry name" value="DNA POLYMERASE III SUBUNIT CHI"/>
    <property type="match status" value="1"/>
</dbReference>
<dbReference type="GO" id="GO:0032298">
    <property type="term" value="P:positive regulation of DNA-templated DNA replication initiation"/>
    <property type="evidence" value="ECO:0007669"/>
    <property type="project" value="TreeGrafter"/>
</dbReference>